<dbReference type="EMBL" id="CM023491">
    <property type="protein sequence ID" value="KAH6941539.1"/>
    <property type="molecule type" value="Genomic_DNA"/>
</dbReference>
<organism evidence="1 2">
    <name type="scientific">Hyalomma asiaticum</name>
    <name type="common">Tick</name>
    <dbReference type="NCBI Taxonomy" id="266040"/>
    <lineage>
        <taxon>Eukaryota</taxon>
        <taxon>Metazoa</taxon>
        <taxon>Ecdysozoa</taxon>
        <taxon>Arthropoda</taxon>
        <taxon>Chelicerata</taxon>
        <taxon>Arachnida</taxon>
        <taxon>Acari</taxon>
        <taxon>Parasitiformes</taxon>
        <taxon>Ixodida</taxon>
        <taxon>Ixodoidea</taxon>
        <taxon>Ixodidae</taxon>
        <taxon>Hyalomminae</taxon>
        <taxon>Hyalomma</taxon>
    </lineage>
</organism>
<sequence length="111" mass="12055">MKFGLVRESADLAIPAVREEQQHVAFLTPSNQTAAPARDVLRLLKTNIDPASKAITDVTLRLIQELQKTNDAAATDARANVSQDLHVPTCTFCATYGHGRTTCPHKTDPMG</sequence>
<accession>A0ACB7T6B4</accession>
<dbReference type="Proteomes" id="UP000821845">
    <property type="component" value="Chromosome 11"/>
</dbReference>
<proteinExistence type="predicted"/>
<gene>
    <name evidence="1" type="ORF">HPB50_019494</name>
</gene>
<evidence type="ECO:0000313" key="2">
    <source>
        <dbReference type="Proteomes" id="UP000821845"/>
    </source>
</evidence>
<evidence type="ECO:0000313" key="1">
    <source>
        <dbReference type="EMBL" id="KAH6941539.1"/>
    </source>
</evidence>
<keyword evidence="2" id="KW-1185">Reference proteome</keyword>
<reference evidence="1" key="1">
    <citation type="submission" date="2020-05" db="EMBL/GenBank/DDBJ databases">
        <title>Large-scale comparative analyses of tick genomes elucidate their genetic diversity and vector capacities.</title>
        <authorList>
            <person name="Jia N."/>
            <person name="Wang J."/>
            <person name="Shi W."/>
            <person name="Du L."/>
            <person name="Sun Y."/>
            <person name="Zhan W."/>
            <person name="Jiang J."/>
            <person name="Wang Q."/>
            <person name="Zhang B."/>
            <person name="Ji P."/>
            <person name="Sakyi L.B."/>
            <person name="Cui X."/>
            <person name="Yuan T."/>
            <person name="Jiang B."/>
            <person name="Yang W."/>
            <person name="Lam T.T.-Y."/>
            <person name="Chang Q."/>
            <person name="Ding S."/>
            <person name="Wang X."/>
            <person name="Zhu J."/>
            <person name="Ruan X."/>
            <person name="Zhao L."/>
            <person name="Wei J."/>
            <person name="Que T."/>
            <person name="Du C."/>
            <person name="Cheng J."/>
            <person name="Dai P."/>
            <person name="Han X."/>
            <person name="Huang E."/>
            <person name="Gao Y."/>
            <person name="Liu J."/>
            <person name="Shao H."/>
            <person name="Ye R."/>
            <person name="Li L."/>
            <person name="Wei W."/>
            <person name="Wang X."/>
            <person name="Wang C."/>
            <person name="Yang T."/>
            <person name="Huo Q."/>
            <person name="Li W."/>
            <person name="Guo W."/>
            <person name="Chen H."/>
            <person name="Zhou L."/>
            <person name="Ni X."/>
            <person name="Tian J."/>
            <person name="Zhou Y."/>
            <person name="Sheng Y."/>
            <person name="Liu T."/>
            <person name="Pan Y."/>
            <person name="Xia L."/>
            <person name="Li J."/>
            <person name="Zhao F."/>
            <person name="Cao W."/>
        </authorList>
    </citation>
    <scope>NUCLEOTIDE SEQUENCE</scope>
    <source>
        <strain evidence="1">Hyas-2018</strain>
    </source>
</reference>
<comment type="caution">
    <text evidence="1">The sequence shown here is derived from an EMBL/GenBank/DDBJ whole genome shotgun (WGS) entry which is preliminary data.</text>
</comment>
<protein>
    <submittedName>
        <fullName evidence="1">Uncharacterized protein</fullName>
    </submittedName>
</protein>
<name>A0ACB7T6B4_HYAAI</name>